<reference evidence="1 2" key="1">
    <citation type="submission" date="2017-06" db="EMBL/GenBank/DDBJ databases">
        <title>Genome sequencing of cyanobaciteial culture collection at National Institute for Environmental Studies (NIES).</title>
        <authorList>
            <person name="Hirose Y."/>
            <person name="Shimura Y."/>
            <person name="Fujisawa T."/>
            <person name="Nakamura Y."/>
            <person name="Kawachi M."/>
        </authorList>
    </citation>
    <scope>NUCLEOTIDE SEQUENCE [LARGE SCALE GENOMIC DNA]</scope>
    <source>
        <strain evidence="1 2">NIES-267</strain>
    </source>
</reference>
<protein>
    <recommendedName>
        <fullName evidence="3">Tetratricopeptide repeat protein</fullName>
    </recommendedName>
</protein>
<dbReference type="Gene3D" id="1.25.40.10">
    <property type="entry name" value="Tetratricopeptide repeat domain"/>
    <property type="match status" value="1"/>
</dbReference>
<dbReference type="Proteomes" id="UP000218418">
    <property type="component" value="Chromosome"/>
</dbReference>
<accession>A0A1Z4LYT6</accession>
<gene>
    <name evidence="1" type="ORF">NIES267_57840</name>
</gene>
<evidence type="ECO:0008006" key="3">
    <source>
        <dbReference type="Google" id="ProtNLM"/>
    </source>
</evidence>
<name>A0A1Z4LYT6_9CYAN</name>
<dbReference type="InterPro" id="IPR011990">
    <property type="entry name" value="TPR-like_helical_dom_sf"/>
</dbReference>
<proteinExistence type="predicted"/>
<dbReference type="SUPFAM" id="SSF48452">
    <property type="entry name" value="TPR-like"/>
    <property type="match status" value="1"/>
</dbReference>
<keyword evidence="2" id="KW-1185">Reference proteome</keyword>
<dbReference type="EMBL" id="AP018227">
    <property type="protein sequence ID" value="BAY86278.1"/>
    <property type="molecule type" value="Genomic_DNA"/>
</dbReference>
<evidence type="ECO:0000313" key="1">
    <source>
        <dbReference type="EMBL" id="BAY86278.1"/>
    </source>
</evidence>
<sequence length="159" mass="18586">MQETEFSWFDVPEDVKQLLVLAAENWENTSESEKYVNQALEKTDNNIDVLISAYRYFYYKQNYHMALETAEKVKDTVKETENLPDNWEQLKPILIQRKEEQNIRLYLNSYAATGLILAILGKEEEAKLICNKVKEIDEKNDFGAGILFDVLTRPPEDDD</sequence>
<organism evidence="1 2">
    <name type="scientific">Calothrix parasitica NIES-267</name>
    <dbReference type="NCBI Taxonomy" id="1973488"/>
    <lineage>
        <taxon>Bacteria</taxon>
        <taxon>Bacillati</taxon>
        <taxon>Cyanobacteriota</taxon>
        <taxon>Cyanophyceae</taxon>
        <taxon>Nostocales</taxon>
        <taxon>Calotrichaceae</taxon>
        <taxon>Calothrix</taxon>
    </lineage>
</organism>
<evidence type="ECO:0000313" key="2">
    <source>
        <dbReference type="Proteomes" id="UP000218418"/>
    </source>
</evidence>
<dbReference type="AlphaFoldDB" id="A0A1Z4LYT6"/>
<dbReference type="OrthoDB" id="511267at2"/>